<evidence type="ECO:0000256" key="1">
    <source>
        <dbReference type="ARBA" id="ARBA00010495"/>
    </source>
</evidence>
<feature type="compositionally biased region" description="Acidic residues" evidence="5">
    <location>
        <begin position="54"/>
        <end position="75"/>
    </location>
</feature>
<reference evidence="6" key="3">
    <citation type="submission" date="2025-09" db="UniProtKB">
        <authorList>
            <consortium name="Ensembl"/>
        </authorList>
    </citation>
    <scope>IDENTIFICATION</scope>
</reference>
<dbReference type="STRING" id="51511.ENSCSAVP00000019285"/>
<dbReference type="PANTHER" id="PTHR22012:SF2">
    <property type="entry name" value="FIBROUS SHEATH-INTERACTING PROTEIN 1"/>
    <property type="match status" value="1"/>
</dbReference>
<dbReference type="AlphaFoldDB" id="H2ZNW9"/>
<dbReference type="InParanoid" id="H2ZNW9"/>
<dbReference type="OMA" id="NPNERME"/>
<feature type="coiled-coil region" evidence="4">
    <location>
        <begin position="266"/>
        <end position="293"/>
    </location>
</feature>
<dbReference type="InterPro" id="IPR026246">
    <property type="entry name" value="Fsip1"/>
</dbReference>
<reference evidence="6" key="2">
    <citation type="submission" date="2025-08" db="UniProtKB">
        <authorList>
            <consortium name="Ensembl"/>
        </authorList>
    </citation>
    <scope>IDENTIFICATION</scope>
</reference>
<organism evidence="6 7">
    <name type="scientific">Ciona savignyi</name>
    <name type="common">Pacific transparent sea squirt</name>
    <dbReference type="NCBI Taxonomy" id="51511"/>
    <lineage>
        <taxon>Eukaryota</taxon>
        <taxon>Metazoa</taxon>
        <taxon>Chordata</taxon>
        <taxon>Tunicata</taxon>
        <taxon>Ascidiacea</taxon>
        <taxon>Phlebobranchia</taxon>
        <taxon>Cionidae</taxon>
        <taxon>Ciona</taxon>
    </lineage>
</organism>
<feature type="region of interest" description="Disordered" evidence="5">
    <location>
        <begin position="185"/>
        <end position="246"/>
    </location>
</feature>
<dbReference type="GeneTree" id="ENSGT00390000013879"/>
<evidence type="ECO:0000313" key="6">
    <source>
        <dbReference type="Ensembl" id="ENSCSAVP00000019285.1"/>
    </source>
</evidence>
<dbReference type="PANTHER" id="PTHR22012">
    <property type="entry name" value="FIBROUS SHEATH INTERACTING PROTEIN 1"/>
    <property type="match status" value="1"/>
</dbReference>
<dbReference type="PRINTS" id="PR02075">
    <property type="entry name" value="FIBSHEATHIP1"/>
</dbReference>
<proteinExistence type="inferred from homology"/>
<dbReference type="Pfam" id="PF15554">
    <property type="entry name" value="FSIP1"/>
    <property type="match status" value="1"/>
</dbReference>
<dbReference type="Proteomes" id="UP000007875">
    <property type="component" value="Unassembled WGS sequence"/>
</dbReference>
<protein>
    <recommendedName>
        <fullName evidence="2">Fibrous sheath-interacting protein 1</fullName>
    </recommendedName>
</protein>
<name>H2ZNW9_CIOSA</name>
<keyword evidence="7" id="KW-1185">Reference proteome</keyword>
<evidence type="ECO:0000256" key="3">
    <source>
        <dbReference type="ARBA" id="ARBA00023054"/>
    </source>
</evidence>
<evidence type="ECO:0000256" key="4">
    <source>
        <dbReference type="SAM" id="Coils"/>
    </source>
</evidence>
<accession>H2ZNW9</accession>
<reference evidence="7" key="1">
    <citation type="submission" date="2003-08" db="EMBL/GenBank/DDBJ databases">
        <authorList>
            <person name="Birren B."/>
            <person name="Nusbaum C."/>
            <person name="Abebe A."/>
            <person name="Abouelleil A."/>
            <person name="Adekoya E."/>
            <person name="Ait-zahra M."/>
            <person name="Allen N."/>
            <person name="Allen T."/>
            <person name="An P."/>
            <person name="Anderson M."/>
            <person name="Anderson S."/>
            <person name="Arachchi H."/>
            <person name="Armbruster J."/>
            <person name="Bachantsang P."/>
            <person name="Baldwin J."/>
            <person name="Barry A."/>
            <person name="Bayul T."/>
            <person name="Blitshsteyn B."/>
            <person name="Bloom T."/>
            <person name="Blye J."/>
            <person name="Boguslavskiy L."/>
            <person name="Borowsky M."/>
            <person name="Boukhgalter B."/>
            <person name="Brunache A."/>
            <person name="Butler J."/>
            <person name="Calixte N."/>
            <person name="Calvo S."/>
            <person name="Camarata J."/>
            <person name="Campo K."/>
            <person name="Chang J."/>
            <person name="Cheshatsang Y."/>
            <person name="Citroen M."/>
            <person name="Collymore A."/>
            <person name="Considine T."/>
            <person name="Cook A."/>
            <person name="Cooke P."/>
            <person name="Corum B."/>
            <person name="Cuomo C."/>
            <person name="David R."/>
            <person name="Dawoe T."/>
            <person name="Degray S."/>
            <person name="Dodge S."/>
            <person name="Dooley K."/>
            <person name="Dorje P."/>
            <person name="Dorjee K."/>
            <person name="Dorris L."/>
            <person name="Duffey N."/>
            <person name="Dupes A."/>
            <person name="Elkins T."/>
            <person name="Engels R."/>
            <person name="Erickson J."/>
            <person name="Farina A."/>
            <person name="Faro S."/>
            <person name="Ferreira P."/>
            <person name="Fischer H."/>
            <person name="Fitzgerald M."/>
            <person name="Foley K."/>
            <person name="Gage D."/>
            <person name="Galagan J."/>
            <person name="Gearin G."/>
            <person name="Gnerre S."/>
            <person name="Gnirke A."/>
            <person name="Goyette A."/>
            <person name="Graham J."/>
            <person name="Grandbois E."/>
            <person name="Gyaltsen K."/>
            <person name="Hafez N."/>
            <person name="Hagopian D."/>
            <person name="Hagos B."/>
            <person name="Hall J."/>
            <person name="Hatcher B."/>
            <person name="Heller A."/>
            <person name="Higgins H."/>
            <person name="Honan T."/>
            <person name="Horn A."/>
            <person name="Houde N."/>
            <person name="Hughes L."/>
            <person name="Hulme W."/>
            <person name="Husby E."/>
            <person name="Iliev I."/>
            <person name="Jaffe D."/>
            <person name="Jones C."/>
            <person name="Kamal M."/>
            <person name="Kamat A."/>
            <person name="Kamvysselis M."/>
            <person name="Karlsson E."/>
            <person name="Kells C."/>
            <person name="Kieu A."/>
            <person name="Kisner P."/>
            <person name="Kodira C."/>
            <person name="Kulbokas E."/>
            <person name="Labutti K."/>
            <person name="Lama D."/>
            <person name="Landers T."/>
            <person name="Leger J."/>
            <person name="Levine S."/>
            <person name="Lewis D."/>
            <person name="Lewis T."/>
            <person name="Lindblad-toh K."/>
            <person name="Liu X."/>
            <person name="Lokyitsang T."/>
            <person name="Lokyitsang Y."/>
            <person name="Lucien O."/>
            <person name="Lui A."/>
            <person name="Ma L.J."/>
            <person name="Mabbitt R."/>
            <person name="Macdonald J."/>
            <person name="Maclean C."/>
            <person name="Major J."/>
            <person name="Manning J."/>
            <person name="Marabella R."/>
            <person name="Maru K."/>
            <person name="Matthews C."/>
            <person name="Mauceli E."/>
            <person name="Mccarthy M."/>
            <person name="Mcdonough S."/>
            <person name="Mcghee T."/>
            <person name="Meldrim J."/>
            <person name="Meneus L."/>
            <person name="Mesirov J."/>
            <person name="Mihalev A."/>
            <person name="Mihova T."/>
            <person name="Mikkelsen T."/>
            <person name="Mlenga V."/>
            <person name="Moru K."/>
            <person name="Mozes J."/>
            <person name="Mulrain L."/>
            <person name="Munson G."/>
            <person name="Naylor J."/>
            <person name="Newes C."/>
            <person name="Nguyen C."/>
            <person name="Nguyen N."/>
            <person name="Nguyen T."/>
            <person name="Nicol R."/>
            <person name="Nielsen C."/>
            <person name="Nizzari M."/>
            <person name="Norbu C."/>
            <person name="Norbu N."/>
            <person name="O'donnell P."/>
            <person name="Okoawo O."/>
            <person name="O'leary S."/>
            <person name="Omotosho B."/>
            <person name="O'neill K."/>
            <person name="Osman S."/>
            <person name="Parker S."/>
            <person name="Perrin D."/>
            <person name="Phunkhang P."/>
            <person name="Piqani B."/>
            <person name="Purcell S."/>
            <person name="Rachupka T."/>
            <person name="Ramasamy U."/>
            <person name="Rameau R."/>
            <person name="Ray V."/>
            <person name="Raymond C."/>
            <person name="Retta R."/>
            <person name="Richardson S."/>
            <person name="Rise C."/>
            <person name="Rodriguez J."/>
            <person name="Rogers J."/>
            <person name="Rogov P."/>
            <person name="Rutman M."/>
            <person name="Schupbach R."/>
            <person name="Seaman C."/>
            <person name="Settipalli S."/>
            <person name="Sharpe T."/>
            <person name="Sheridan J."/>
            <person name="Sherpa N."/>
            <person name="Shi J."/>
            <person name="Smirnov S."/>
            <person name="Smith C."/>
            <person name="Sougnez C."/>
            <person name="Spencer B."/>
            <person name="Stalker J."/>
            <person name="Stange-thomann N."/>
            <person name="Stavropoulos S."/>
            <person name="Stetson K."/>
            <person name="Stone C."/>
            <person name="Stone S."/>
            <person name="Stubbs M."/>
            <person name="Talamas J."/>
            <person name="Tchuinga P."/>
            <person name="Tenzing P."/>
            <person name="Tesfaye S."/>
            <person name="Theodore J."/>
            <person name="Thoulutsang Y."/>
            <person name="Topham K."/>
            <person name="Towey S."/>
            <person name="Tsamla T."/>
            <person name="Tsomo N."/>
            <person name="Vallee D."/>
            <person name="Vassiliev H."/>
            <person name="Venkataraman V."/>
            <person name="Vinson J."/>
            <person name="Vo A."/>
            <person name="Wade C."/>
            <person name="Wang S."/>
            <person name="Wangchuk T."/>
            <person name="Wangdi T."/>
            <person name="Whittaker C."/>
            <person name="Wilkinson J."/>
            <person name="Wu Y."/>
            <person name="Wyman D."/>
            <person name="Yadav S."/>
            <person name="Yang S."/>
            <person name="Yang X."/>
            <person name="Yeager S."/>
            <person name="Yee E."/>
            <person name="Young G."/>
            <person name="Zainoun J."/>
            <person name="Zembeck L."/>
            <person name="Zimmer A."/>
            <person name="Zody M."/>
            <person name="Lander E."/>
        </authorList>
    </citation>
    <scope>NUCLEOTIDE SEQUENCE [LARGE SCALE GENOMIC DNA]</scope>
</reference>
<dbReference type="Ensembl" id="ENSCSAVT00000019493.1">
    <property type="protein sequence ID" value="ENSCSAVP00000019285.1"/>
    <property type="gene ID" value="ENSCSAVG00000011324.1"/>
</dbReference>
<evidence type="ECO:0000256" key="2">
    <source>
        <dbReference type="ARBA" id="ARBA00019480"/>
    </source>
</evidence>
<dbReference type="eggNOG" id="ENOG502RXFB">
    <property type="taxonomic scope" value="Eukaryota"/>
</dbReference>
<evidence type="ECO:0000313" key="7">
    <source>
        <dbReference type="Proteomes" id="UP000007875"/>
    </source>
</evidence>
<dbReference type="HOGENOM" id="CLU_564926_0_0_1"/>
<feature type="compositionally biased region" description="Basic and acidic residues" evidence="5">
    <location>
        <begin position="197"/>
        <end position="215"/>
    </location>
</feature>
<evidence type="ECO:0000256" key="5">
    <source>
        <dbReference type="SAM" id="MobiDB-lite"/>
    </source>
</evidence>
<keyword evidence="3 4" id="KW-0175">Coiled coil</keyword>
<comment type="similarity">
    <text evidence="1">Belongs to the FSIP1 family.</text>
</comment>
<sequence>MDITHGSFHDFGSRKNIDNSFIKTNESIHDSIPCRLELLSPDEGLNRTLKSDDSSEQFSEEEVSQDENQIIEDEILSNSNSKKNKTKKTRISDKAEDSDMIDKKMEEAIAKVKKLDGILAEKVQREKQVKRETLIYQKLLQSDLNGNKEKDPLSSDVDKNAMKFLALLPPPQQLDVLLERNDSKYPQPIFPTQINEDNIRTKKPDTKDSHHEPRPHSSGTMGSDKSHCDGTKRASSGSKCRSTKNDDKQDFIKRNIELVKEAGSYVQMTDDEKKRLAELLEDLNEEAFEESEMKIVPSQQNGYTPEPMELKRLQEIESNLQSLSSSCLHSTTNSVHSFRTDYTQAIQRISRSELTEAFNPNERMENIEKQLQQLDKEWKCKFDTGTPRLTNDQLQKLLDEESYDISSQGRASTQLSMSDISSIAGTERSDCTDVVHPIICRDVLDTLLSDARSSLGLNSSDVESNVSEISEVDSIKSDLHEIG</sequence>
<feature type="region of interest" description="Disordered" evidence="5">
    <location>
        <begin position="45"/>
        <end position="91"/>
    </location>
</feature>